<protein>
    <submittedName>
        <fullName evidence="1">Uncharacterized protein</fullName>
    </submittedName>
</protein>
<name>A0A068Z6B5_9GAMM</name>
<reference evidence="1 2" key="1">
    <citation type="journal article" date="2014" name="Genome Announc.">
        <title>Whole-Genome Sequence of Serratia symbiotica Strain CWBI-2.3T, a Free-Living Symbiont of the Black Bean Aphid Aphis fabae.</title>
        <authorList>
            <person name="Foray V."/>
            <person name="Grigorescu A.S."/>
            <person name="Sabri A."/>
            <person name="Haubruge E."/>
            <person name="Lognay G."/>
            <person name="Francis F."/>
            <person name="Fauconnier M.L."/>
            <person name="Hance T."/>
            <person name="Thonart P."/>
        </authorList>
    </citation>
    <scope>NUCLEOTIDE SEQUENCE [LARGE SCALE GENOMIC DNA]</scope>
    <source>
        <strain evidence="1">CWBI-2.3</strain>
    </source>
</reference>
<evidence type="ECO:0000313" key="1">
    <source>
        <dbReference type="EMBL" id="QLH61848.1"/>
    </source>
</evidence>
<evidence type="ECO:0000313" key="2">
    <source>
        <dbReference type="Proteomes" id="UP000042738"/>
    </source>
</evidence>
<dbReference type="GeneID" id="93735164"/>
<sequence length="151" mass="17317">MRSSNFFVTQQKNIVINPYASHNDRSLSEAQISEIVNGLNSTGDNIIILDYKKQLSNSDYPQAKLLYTPTLYHVMAAVFLSDLVITPDTSLVHISAMYNKKLIGIYRDVSKKNMLWDPGYNNGHQIFTSHHRLYQDMLVIKKVIELKKTLI</sequence>
<gene>
    <name evidence="1" type="ORF">SYMBAF_01305</name>
</gene>
<accession>A0A068Z6B5</accession>
<dbReference type="GO" id="GO:0016757">
    <property type="term" value="F:glycosyltransferase activity"/>
    <property type="evidence" value="ECO:0007669"/>
    <property type="project" value="InterPro"/>
</dbReference>
<organism evidence="1 2">
    <name type="scientific">Serratia symbiotica</name>
    <dbReference type="NCBI Taxonomy" id="138074"/>
    <lineage>
        <taxon>Bacteria</taxon>
        <taxon>Pseudomonadati</taxon>
        <taxon>Pseudomonadota</taxon>
        <taxon>Gammaproteobacteria</taxon>
        <taxon>Enterobacterales</taxon>
        <taxon>Yersiniaceae</taxon>
        <taxon>Serratia</taxon>
    </lineage>
</organism>
<dbReference type="InterPro" id="IPR002201">
    <property type="entry name" value="Glyco_trans_9"/>
</dbReference>
<dbReference type="RefSeq" id="WP_040264398.1">
    <property type="nucleotide sequence ID" value="NZ_CP050855.1"/>
</dbReference>
<proteinExistence type="predicted"/>
<dbReference type="SUPFAM" id="SSF53756">
    <property type="entry name" value="UDP-Glycosyltransferase/glycogen phosphorylase"/>
    <property type="match status" value="1"/>
</dbReference>
<dbReference type="Pfam" id="PF01075">
    <property type="entry name" value="Glyco_transf_9"/>
    <property type="match status" value="1"/>
</dbReference>
<dbReference type="Proteomes" id="UP000042738">
    <property type="component" value="Chromosome"/>
</dbReference>
<dbReference type="AlphaFoldDB" id="A0A068Z6B5"/>
<dbReference type="STRING" id="138074.SYMBAF_160131"/>
<dbReference type="EMBL" id="CP050855">
    <property type="protein sequence ID" value="QLH61848.1"/>
    <property type="molecule type" value="Genomic_DNA"/>
</dbReference>
<dbReference type="Gene3D" id="3.40.50.2000">
    <property type="entry name" value="Glycogen Phosphorylase B"/>
    <property type="match status" value="1"/>
</dbReference>